<keyword evidence="2" id="KW-1185">Reference proteome</keyword>
<dbReference type="EMBL" id="JAHRIM010031981">
    <property type="protein sequence ID" value="MEQ2265318.1"/>
    <property type="molecule type" value="Genomic_DNA"/>
</dbReference>
<comment type="caution">
    <text evidence="1">The sequence shown here is derived from an EMBL/GenBank/DDBJ whole genome shotgun (WGS) entry which is preliminary data.</text>
</comment>
<organism evidence="1 2">
    <name type="scientific">Xenotaenia resolanae</name>
    <dbReference type="NCBI Taxonomy" id="208358"/>
    <lineage>
        <taxon>Eukaryota</taxon>
        <taxon>Metazoa</taxon>
        <taxon>Chordata</taxon>
        <taxon>Craniata</taxon>
        <taxon>Vertebrata</taxon>
        <taxon>Euteleostomi</taxon>
        <taxon>Actinopterygii</taxon>
        <taxon>Neopterygii</taxon>
        <taxon>Teleostei</taxon>
        <taxon>Neoteleostei</taxon>
        <taxon>Acanthomorphata</taxon>
        <taxon>Ovalentaria</taxon>
        <taxon>Atherinomorphae</taxon>
        <taxon>Cyprinodontiformes</taxon>
        <taxon>Goodeidae</taxon>
        <taxon>Xenotaenia</taxon>
    </lineage>
</organism>
<gene>
    <name evidence="1" type="ORF">XENORESO_005313</name>
</gene>
<protein>
    <submittedName>
        <fullName evidence="1">Uncharacterized protein</fullName>
    </submittedName>
</protein>
<evidence type="ECO:0000313" key="1">
    <source>
        <dbReference type="EMBL" id="MEQ2265318.1"/>
    </source>
</evidence>
<sequence>MTQQLQSKVSQSFSTAYSIVGYKEAGAYLQQSMGERRGTPWTGRQSITNSQKCKLKKKELAVNIKMVFVGFIVKHEDLGPSLFSSSLSFGVVVLQCFIFPVPNSCALFLSSSFELKPCMYVSECICRMFDE</sequence>
<proteinExistence type="predicted"/>
<dbReference type="Proteomes" id="UP001444071">
    <property type="component" value="Unassembled WGS sequence"/>
</dbReference>
<name>A0ABV0W990_9TELE</name>
<accession>A0ABV0W990</accession>
<evidence type="ECO:0000313" key="2">
    <source>
        <dbReference type="Proteomes" id="UP001444071"/>
    </source>
</evidence>
<reference evidence="1 2" key="1">
    <citation type="submission" date="2021-06" db="EMBL/GenBank/DDBJ databases">
        <authorList>
            <person name="Palmer J.M."/>
        </authorList>
    </citation>
    <scope>NUCLEOTIDE SEQUENCE [LARGE SCALE GENOMIC DNA]</scope>
    <source>
        <strain evidence="1 2">XR_2019</strain>
        <tissue evidence="1">Muscle</tissue>
    </source>
</reference>